<protein>
    <submittedName>
        <fullName evidence="3">3-oxoacyl-reductase</fullName>
    </submittedName>
</protein>
<reference evidence="4" key="1">
    <citation type="journal article" date="2020" name="Stud. Mycol.">
        <title>101 Dothideomycetes genomes: A test case for predicting lifestyles and emergence of pathogens.</title>
        <authorList>
            <person name="Haridas S."/>
            <person name="Albert R."/>
            <person name="Binder M."/>
            <person name="Bloem J."/>
            <person name="LaButti K."/>
            <person name="Salamov A."/>
            <person name="Andreopoulos B."/>
            <person name="Baker S."/>
            <person name="Barry K."/>
            <person name="Bills G."/>
            <person name="Bluhm B."/>
            <person name="Cannon C."/>
            <person name="Castanera R."/>
            <person name="Culley D."/>
            <person name="Daum C."/>
            <person name="Ezra D."/>
            <person name="Gonzalez J."/>
            <person name="Henrissat B."/>
            <person name="Kuo A."/>
            <person name="Liang C."/>
            <person name="Lipzen A."/>
            <person name="Lutzoni F."/>
            <person name="Magnuson J."/>
            <person name="Mondo S."/>
            <person name="Nolan M."/>
            <person name="Ohm R."/>
            <person name="Pangilinan J."/>
            <person name="Park H.-J."/>
            <person name="Ramirez L."/>
            <person name="Alfaro M."/>
            <person name="Sun H."/>
            <person name="Tritt A."/>
            <person name="Yoshinaga Y."/>
            <person name="Zwiers L.-H."/>
            <person name="Turgeon B."/>
            <person name="Goodwin S."/>
            <person name="Spatafora J."/>
            <person name="Crous P."/>
            <person name="Grigoriev I."/>
        </authorList>
    </citation>
    <scope>NUCLEOTIDE SEQUENCE [LARGE SCALE GENOMIC DNA]</scope>
    <source>
        <strain evidence="4">CBS 304.66</strain>
    </source>
</reference>
<name>A0A9P4NAU6_9PLEO</name>
<organism evidence="3 4">
    <name type="scientific">Lojkania enalia</name>
    <dbReference type="NCBI Taxonomy" id="147567"/>
    <lineage>
        <taxon>Eukaryota</taxon>
        <taxon>Fungi</taxon>
        <taxon>Dikarya</taxon>
        <taxon>Ascomycota</taxon>
        <taxon>Pezizomycotina</taxon>
        <taxon>Dothideomycetes</taxon>
        <taxon>Pleosporomycetidae</taxon>
        <taxon>Pleosporales</taxon>
        <taxon>Pleosporales incertae sedis</taxon>
        <taxon>Lojkania</taxon>
    </lineage>
</organism>
<dbReference type="InterPro" id="IPR002347">
    <property type="entry name" value="SDR_fam"/>
</dbReference>
<dbReference type="CDD" id="cd05233">
    <property type="entry name" value="SDR_c"/>
    <property type="match status" value="1"/>
</dbReference>
<accession>A0A9P4NAU6</accession>
<dbReference type="Proteomes" id="UP000800093">
    <property type="component" value="Unassembled WGS sequence"/>
</dbReference>
<keyword evidence="2" id="KW-0521">NADP</keyword>
<gene>
    <name evidence="3" type="ORF">CC78DRAFT_564505</name>
</gene>
<sequence length="283" mass="30376">MLQTLPGIALVTGAASGIGRAVATTFVEAGCTNIGLLDVNEKGLEETISKVQNLSSSPLKLHLYMCNVSSPDDIVAAFRKARSDFGRIDYFVNCAGINLMTPPSTEMEVSDFDLQYQINCRGMWLCAREALKIMKDQPLDTNAYPDAQIATFRAQRGSIVNISSVTGQTGLPSSPAYSASKAGIIAFTRCDAVDYVADRIRVNAVVPGMINTPMASKSPEIMKFHEEIVAKKHTPMGRMAEPEEVADLTVFLSSNKASFVTGAAYEVDGGFLNGRLFAQCVGA</sequence>
<dbReference type="Gene3D" id="3.40.50.720">
    <property type="entry name" value="NAD(P)-binding Rossmann-like Domain"/>
    <property type="match status" value="1"/>
</dbReference>
<dbReference type="PRINTS" id="PR00081">
    <property type="entry name" value="GDHRDH"/>
</dbReference>
<dbReference type="PANTHER" id="PTHR42760">
    <property type="entry name" value="SHORT-CHAIN DEHYDROGENASES/REDUCTASES FAMILY MEMBER"/>
    <property type="match status" value="1"/>
</dbReference>
<evidence type="ECO:0000313" key="3">
    <source>
        <dbReference type="EMBL" id="KAF2269819.1"/>
    </source>
</evidence>
<proteinExistence type="inferred from homology"/>
<dbReference type="EMBL" id="ML986581">
    <property type="protein sequence ID" value="KAF2269819.1"/>
    <property type="molecule type" value="Genomic_DNA"/>
</dbReference>
<dbReference type="InterPro" id="IPR036291">
    <property type="entry name" value="NAD(P)-bd_dom_sf"/>
</dbReference>
<dbReference type="SUPFAM" id="SSF51735">
    <property type="entry name" value="NAD(P)-binding Rossmann-fold domains"/>
    <property type="match status" value="1"/>
</dbReference>
<dbReference type="AlphaFoldDB" id="A0A9P4NAU6"/>
<comment type="similarity">
    <text evidence="1">Belongs to the short-chain dehydrogenases/reductases (SDR) family.</text>
</comment>
<dbReference type="PRINTS" id="PR00080">
    <property type="entry name" value="SDRFAMILY"/>
</dbReference>
<evidence type="ECO:0000256" key="1">
    <source>
        <dbReference type="ARBA" id="ARBA00006484"/>
    </source>
</evidence>
<dbReference type="GO" id="GO:0016616">
    <property type="term" value="F:oxidoreductase activity, acting on the CH-OH group of donors, NAD or NADP as acceptor"/>
    <property type="evidence" value="ECO:0007669"/>
    <property type="project" value="TreeGrafter"/>
</dbReference>
<dbReference type="FunFam" id="3.40.50.720:FF:000084">
    <property type="entry name" value="Short-chain dehydrogenase reductase"/>
    <property type="match status" value="1"/>
</dbReference>
<evidence type="ECO:0000256" key="2">
    <source>
        <dbReference type="ARBA" id="ARBA00022857"/>
    </source>
</evidence>
<dbReference type="Pfam" id="PF13561">
    <property type="entry name" value="adh_short_C2"/>
    <property type="match status" value="1"/>
</dbReference>
<comment type="caution">
    <text evidence="3">The sequence shown here is derived from an EMBL/GenBank/DDBJ whole genome shotgun (WGS) entry which is preliminary data.</text>
</comment>
<dbReference type="OrthoDB" id="5840532at2759"/>
<evidence type="ECO:0000313" key="4">
    <source>
        <dbReference type="Proteomes" id="UP000800093"/>
    </source>
</evidence>
<keyword evidence="4" id="KW-1185">Reference proteome</keyword>